<proteinExistence type="predicted"/>
<evidence type="ECO:0000313" key="1">
    <source>
        <dbReference type="EMBL" id="MEN3323687.1"/>
    </source>
</evidence>
<organism evidence="1 2">
    <name type="scientific">Mariniflexile soesokkakense</name>
    <dbReference type="NCBI Taxonomy" id="1343160"/>
    <lineage>
        <taxon>Bacteria</taxon>
        <taxon>Pseudomonadati</taxon>
        <taxon>Bacteroidota</taxon>
        <taxon>Flavobacteriia</taxon>
        <taxon>Flavobacteriales</taxon>
        <taxon>Flavobacteriaceae</taxon>
        <taxon>Mariniflexile</taxon>
    </lineage>
</organism>
<name>A0ABV0ABX6_9FLAO</name>
<dbReference type="SUPFAM" id="SSF140931">
    <property type="entry name" value="Fic-like"/>
    <property type="match status" value="1"/>
</dbReference>
<comment type="caution">
    <text evidence="1">The sequence shown here is derived from an EMBL/GenBank/DDBJ whole genome shotgun (WGS) entry which is preliminary data.</text>
</comment>
<dbReference type="Proteomes" id="UP001416393">
    <property type="component" value="Unassembled WGS sequence"/>
</dbReference>
<dbReference type="EMBL" id="JAZHYP010000003">
    <property type="protein sequence ID" value="MEN3323687.1"/>
    <property type="molecule type" value="Genomic_DNA"/>
</dbReference>
<accession>A0ABV0ABX6</accession>
<dbReference type="RefSeq" id="WP_346241343.1">
    <property type="nucleotide sequence ID" value="NZ_JAZHYP010000003.1"/>
</dbReference>
<keyword evidence="2" id="KW-1185">Reference proteome</keyword>
<dbReference type="InterPro" id="IPR036597">
    <property type="entry name" value="Fido-like_dom_sf"/>
</dbReference>
<protein>
    <submittedName>
        <fullName evidence="1">Uncharacterized protein</fullName>
    </submittedName>
</protein>
<gene>
    <name evidence="1" type="ORF">VP395_08105</name>
</gene>
<sequence>MEQPTMISLSKTIEEHKKAYFESLEKNNKNRNITDWLLYFGQTILEAQDETLRLIDFLIEKAKFFDRYNSLLNERQLKVVKRLFNSGHQGFEGGLSTENYTRISKTSASTTTRELKGTRYWLNKKPLDTINK</sequence>
<evidence type="ECO:0000313" key="2">
    <source>
        <dbReference type="Proteomes" id="UP001416393"/>
    </source>
</evidence>
<reference evidence="1 2" key="1">
    <citation type="submission" date="2024-01" db="EMBL/GenBank/DDBJ databases">
        <title>Mariniflexile litorale sp. nov., isolated from the shallow sediments of the Sea of Japan.</title>
        <authorList>
            <person name="Romanenko L."/>
            <person name="Bystritskaya E."/>
            <person name="Isaeva M."/>
        </authorList>
    </citation>
    <scope>NUCLEOTIDE SEQUENCE [LARGE SCALE GENOMIC DNA]</scope>
    <source>
        <strain evidence="1 2">KCTC 32427</strain>
    </source>
</reference>